<keyword evidence="2" id="KW-0732">Signal</keyword>
<feature type="compositionally biased region" description="Low complexity" evidence="1">
    <location>
        <begin position="365"/>
        <end position="383"/>
    </location>
</feature>
<dbReference type="Proteomes" id="UP000054270">
    <property type="component" value="Unassembled WGS sequence"/>
</dbReference>
<evidence type="ECO:0000256" key="2">
    <source>
        <dbReference type="SAM" id="SignalP"/>
    </source>
</evidence>
<proteinExistence type="predicted"/>
<feature type="compositionally biased region" description="Basic residues" evidence="1">
    <location>
        <begin position="113"/>
        <end position="122"/>
    </location>
</feature>
<protein>
    <submittedName>
        <fullName evidence="3">Uncharacterized protein</fullName>
    </submittedName>
</protein>
<reference evidence="4" key="1">
    <citation type="submission" date="2014-04" db="EMBL/GenBank/DDBJ databases">
        <title>Evolutionary Origins and Diversification of the Mycorrhizal Mutualists.</title>
        <authorList>
            <consortium name="DOE Joint Genome Institute"/>
            <consortium name="Mycorrhizal Genomics Consortium"/>
            <person name="Kohler A."/>
            <person name="Kuo A."/>
            <person name="Nagy L.G."/>
            <person name="Floudas D."/>
            <person name="Copeland A."/>
            <person name="Barry K.W."/>
            <person name="Cichocki N."/>
            <person name="Veneault-Fourrey C."/>
            <person name="LaButti K."/>
            <person name="Lindquist E.A."/>
            <person name="Lipzen A."/>
            <person name="Lundell T."/>
            <person name="Morin E."/>
            <person name="Murat C."/>
            <person name="Riley R."/>
            <person name="Ohm R."/>
            <person name="Sun H."/>
            <person name="Tunlid A."/>
            <person name="Henrissat B."/>
            <person name="Grigoriev I.V."/>
            <person name="Hibbett D.S."/>
            <person name="Martin F."/>
        </authorList>
    </citation>
    <scope>NUCLEOTIDE SEQUENCE [LARGE SCALE GENOMIC DNA]</scope>
    <source>
        <strain evidence="4">FD-334 SS-4</strain>
    </source>
</reference>
<feature type="signal peptide" evidence="2">
    <location>
        <begin position="1"/>
        <end position="22"/>
    </location>
</feature>
<name>A0A0D2LD11_HYPSF</name>
<feature type="compositionally biased region" description="Pro residues" evidence="1">
    <location>
        <begin position="123"/>
        <end position="144"/>
    </location>
</feature>
<evidence type="ECO:0000313" key="3">
    <source>
        <dbReference type="EMBL" id="KJA25207.1"/>
    </source>
</evidence>
<keyword evidence="4" id="KW-1185">Reference proteome</keyword>
<evidence type="ECO:0000256" key="1">
    <source>
        <dbReference type="SAM" id="MobiDB-lite"/>
    </source>
</evidence>
<dbReference type="EMBL" id="KN817533">
    <property type="protein sequence ID" value="KJA25207.1"/>
    <property type="molecule type" value="Genomic_DNA"/>
</dbReference>
<feature type="compositionally biased region" description="Basic and acidic residues" evidence="1">
    <location>
        <begin position="406"/>
        <end position="417"/>
    </location>
</feature>
<dbReference type="AlphaFoldDB" id="A0A0D2LD11"/>
<gene>
    <name evidence="3" type="ORF">HYPSUDRAFT_200089</name>
</gene>
<feature type="region of interest" description="Disordered" evidence="1">
    <location>
        <begin position="357"/>
        <end position="431"/>
    </location>
</feature>
<feature type="compositionally biased region" description="Basic residues" evidence="1">
    <location>
        <begin position="418"/>
        <end position="430"/>
    </location>
</feature>
<evidence type="ECO:0000313" key="4">
    <source>
        <dbReference type="Proteomes" id="UP000054270"/>
    </source>
</evidence>
<accession>A0A0D2LD11</accession>
<feature type="chain" id="PRO_5002246265" evidence="2">
    <location>
        <begin position="23"/>
        <end position="467"/>
    </location>
</feature>
<feature type="compositionally biased region" description="Basic and acidic residues" evidence="1">
    <location>
        <begin position="384"/>
        <end position="398"/>
    </location>
</feature>
<feature type="region of interest" description="Disordered" evidence="1">
    <location>
        <begin position="111"/>
        <end position="210"/>
    </location>
</feature>
<sequence length="467" mass="50724">MSPSIPLSLRLAVSALMSVSLASSVPRPCPNPCPGLHPPVSSATSQPKVSALPSMPALTQMPGLSSLPEMSPLPRPCCPPPRCRRCPLTLPSAVDVPFRAVDADAAAVAAAQTRRRRCRRSPRVPPQRRPPTPGSVPVPPPVLSPSPTARVHPPARAFSARRPPPVRAGPASYAHPPQPPTPAQRTPSARPTPPALHIHSDAATRERIGHSAPRCDLRTRAPRARPLESGRYSSLCCVLLCGSERRARSAYIGGRSRGRARRCACVWRALPEEPLVSPSLTRRHRTRKGTRARVRSRPRPDRCGSNQIPAPPPGACTRAIVEHRPSIQISISDKAIVRASRARTDAQMILGGVQWARHARRPSPAHRNAIAAPPAPRLASPSHPTHDAPHPRGEDARARSLPRVNIEYRTRRRDDSRKRRRRGRRARCPRGAREGEVALRIISRGGDTADAPYCWGWDAAGERSCGL</sequence>
<dbReference type="OMA" id="IHECKPP"/>
<feature type="region of interest" description="Disordered" evidence="1">
    <location>
        <begin position="278"/>
        <end position="316"/>
    </location>
</feature>
<organism evidence="3 4">
    <name type="scientific">Hypholoma sublateritium (strain FD-334 SS-4)</name>
    <dbReference type="NCBI Taxonomy" id="945553"/>
    <lineage>
        <taxon>Eukaryota</taxon>
        <taxon>Fungi</taxon>
        <taxon>Dikarya</taxon>
        <taxon>Basidiomycota</taxon>
        <taxon>Agaricomycotina</taxon>
        <taxon>Agaricomycetes</taxon>
        <taxon>Agaricomycetidae</taxon>
        <taxon>Agaricales</taxon>
        <taxon>Agaricineae</taxon>
        <taxon>Strophariaceae</taxon>
        <taxon>Hypholoma</taxon>
    </lineage>
</organism>
<feature type="compositionally biased region" description="Basic residues" evidence="1">
    <location>
        <begin position="281"/>
        <end position="297"/>
    </location>
</feature>
<feature type="compositionally biased region" description="Basic and acidic residues" evidence="1">
    <location>
        <begin position="198"/>
        <end position="210"/>
    </location>
</feature>